<dbReference type="InterPro" id="IPR045175">
    <property type="entry name" value="M28_fam"/>
</dbReference>
<dbReference type="Proteomes" id="UP000799291">
    <property type="component" value="Unassembled WGS sequence"/>
</dbReference>
<evidence type="ECO:0000256" key="9">
    <source>
        <dbReference type="ARBA" id="ARBA00023157"/>
    </source>
</evidence>
<comment type="similarity">
    <text evidence="10">Belongs to the peptidase M28 family. M28E subfamily.</text>
</comment>
<dbReference type="SUPFAM" id="SSF53187">
    <property type="entry name" value="Zn-dependent exopeptidases"/>
    <property type="match status" value="1"/>
</dbReference>
<feature type="non-terminal residue" evidence="13">
    <location>
        <position position="1"/>
    </location>
</feature>
<evidence type="ECO:0000256" key="4">
    <source>
        <dbReference type="ARBA" id="ARBA00022670"/>
    </source>
</evidence>
<dbReference type="AlphaFoldDB" id="A0A6G1ILJ8"/>
<evidence type="ECO:0000256" key="8">
    <source>
        <dbReference type="ARBA" id="ARBA00022833"/>
    </source>
</evidence>
<dbReference type="CDD" id="cd03879">
    <property type="entry name" value="M28_AAP"/>
    <property type="match status" value="1"/>
</dbReference>
<dbReference type="GO" id="GO:0008235">
    <property type="term" value="F:metalloexopeptidase activity"/>
    <property type="evidence" value="ECO:0007669"/>
    <property type="project" value="InterPro"/>
</dbReference>
<keyword evidence="4 11" id="KW-0645">Protease</keyword>
<dbReference type="GO" id="GO:0004177">
    <property type="term" value="F:aminopeptidase activity"/>
    <property type="evidence" value="ECO:0007669"/>
    <property type="project" value="UniProtKB-KW"/>
</dbReference>
<evidence type="ECO:0000259" key="12">
    <source>
        <dbReference type="Pfam" id="PF04389"/>
    </source>
</evidence>
<evidence type="ECO:0000256" key="10">
    <source>
        <dbReference type="ARBA" id="ARBA00043962"/>
    </source>
</evidence>
<dbReference type="GO" id="GO:0046872">
    <property type="term" value="F:metal ion binding"/>
    <property type="evidence" value="ECO:0007669"/>
    <property type="project" value="UniProtKB-KW"/>
</dbReference>
<evidence type="ECO:0000256" key="5">
    <source>
        <dbReference type="ARBA" id="ARBA00022723"/>
    </source>
</evidence>
<dbReference type="EC" id="3.4.-.-" evidence="11"/>
<keyword evidence="9" id="KW-1015">Disulfide bond</keyword>
<evidence type="ECO:0000256" key="7">
    <source>
        <dbReference type="ARBA" id="ARBA00022801"/>
    </source>
</evidence>
<sequence length="328" mass="35487">QQGTSLIDITEHPSLSDTSIQTEAVAAITYPAISHQSAVQSLLAQLSTSNMQSNIAPFTFFQNRFYTSTYGAESSKWLQETVQGIVTDSGATLATVKAFTHKFTQNSVIATIPGRSNATIVLGAHQDSVNWKDDDQNNNRAPGADDNGSGSITILEALRVLLEDPDIKAGKAPNTLEFHWYAAEEAGLLGSADVWQAYKAEGKNVKGLLQQDMTGYSKGTTDKGKPEVVGVITDYVDKGLTEFIKTVITAYCDIPYILTECGYACSDHASAYEAGYPASFIFESDFGDDSPYIHTANDTLATLDYNHMLQHAKMSLGFAYELAFAEGL</sequence>
<keyword evidence="6" id="KW-0732">Signal</keyword>
<dbReference type="PANTHER" id="PTHR12147">
    <property type="entry name" value="METALLOPEPTIDASE M28 FAMILY MEMBER"/>
    <property type="match status" value="1"/>
</dbReference>
<keyword evidence="5 11" id="KW-0479">Metal-binding</keyword>
<dbReference type="PANTHER" id="PTHR12147:SF56">
    <property type="entry name" value="AMINOPEPTIDASE YDR415C-RELATED"/>
    <property type="match status" value="1"/>
</dbReference>
<dbReference type="InterPro" id="IPR007484">
    <property type="entry name" value="Peptidase_M28"/>
</dbReference>
<evidence type="ECO:0000256" key="11">
    <source>
        <dbReference type="RuleBase" id="RU361240"/>
    </source>
</evidence>
<gene>
    <name evidence="13" type="ORF">K458DRAFT_315824</name>
</gene>
<accession>A0A6G1ILJ8</accession>
<protein>
    <recommendedName>
        <fullName evidence="11">Peptide hydrolase</fullName>
        <ecNumber evidence="11">3.4.-.-</ecNumber>
    </recommendedName>
</protein>
<comment type="cofactor">
    <cofactor evidence="1">
        <name>Zn(2+)</name>
        <dbReference type="ChEBI" id="CHEBI:29105"/>
    </cofactor>
</comment>
<keyword evidence="3" id="KW-0031">Aminopeptidase</keyword>
<dbReference type="GO" id="GO:0006508">
    <property type="term" value="P:proteolysis"/>
    <property type="evidence" value="ECO:0007669"/>
    <property type="project" value="UniProtKB-KW"/>
</dbReference>
<keyword evidence="7 11" id="KW-0378">Hydrolase</keyword>
<organism evidence="13 14">
    <name type="scientific">Lentithecium fluviatile CBS 122367</name>
    <dbReference type="NCBI Taxonomy" id="1168545"/>
    <lineage>
        <taxon>Eukaryota</taxon>
        <taxon>Fungi</taxon>
        <taxon>Dikarya</taxon>
        <taxon>Ascomycota</taxon>
        <taxon>Pezizomycotina</taxon>
        <taxon>Dothideomycetes</taxon>
        <taxon>Pleosporomycetidae</taxon>
        <taxon>Pleosporales</taxon>
        <taxon>Massarineae</taxon>
        <taxon>Lentitheciaceae</taxon>
        <taxon>Lentithecium</taxon>
    </lineage>
</organism>
<keyword evidence="14" id="KW-1185">Reference proteome</keyword>
<comment type="subunit">
    <text evidence="2">Monomer.</text>
</comment>
<reference evidence="13" key="1">
    <citation type="journal article" date="2020" name="Stud. Mycol.">
        <title>101 Dothideomycetes genomes: a test case for predicting lifestyles and emergence of pathogens.</title>
        <authorList>
            <person name="Haridas S."/>
            <person name="Albert R."/>
            <person name="Binder M."/>
            <person name="Bloem J."/>
            <person name="Labutti K."/>
            <person name="Salamov A."/>
            <person name="Andreopoulos B."/>
            <person name="Baker S."/>
            <person name="Barry K."/>
            <person name="Bills G."/>
            <person name="Bluhm B."/>
            <person name="Cannon C."/>
            <person name="Castanera R."/>
            <person name="Culley D."/>
            <person name="Daum C."/>
            <person name="Ezra D."/>
            <person name="Gonzalez J."/>
            <person name="Henrissat B."/>
            <person name="Kuo A."/>
            <person name="Liang C."/>
            <person name="Lipzen A."/>
            <person name="Lutzoni F."/>
            <person name="Magnuson J."/>
            <person name="Mondo S."/>
            <person name="Nolan M."/>
            <person name="Ohm R."/>
            <person name="Pangilinan J."/>
            <person name="Park H.-J."/>
            <person name="Ramirez L."/>
            <person name="Alfaro M."/>
            <person name="Sun H."/>
            <person name="Tritt A."/>
            <person name="Yoshinaga Y."/>
            <person name="Zwiers L.-H."/>
            <person name="Turgeon B."/>
            <person name="Goodwin S."/>
            <person name="Spatafora J."/>
            <person name="Crous P."/>
            <person name="Grigoriev I."/>
        </authorList>
    </citation>
    <scope>NUCLEOTIDE SEQUENCE</scope>
    <source>
        <strain evidence="13">CBS 122367</strain>
    </source>
</reference>
<evidence type="ECO:0000256" key="3">
    <source>
        <dbReference type="ARBA" id="ARBA00022438"/>
    </source>
</evidence>
<dbReference type="Pfam" id="PF04389">
    <property type="entry name" value="Peptidase_M28"/>
    <property type="match status" value="1"/>
</dbReference>
<keyword evidence="8 11" id="KW-0862">Zinc</keyword>
<evidence type="ECO:0000256" key="6">
    <source>
        <dbReference type="ARBA" id="ARBA00022729"/>
    </source>
</evidence>
<evidence type="ECO:0000256" key="2">
    <source>
        <dbReference type="ARBA" id="ARBA00011245"/>
    </source>
</evidence>
<dbReference type="FunFam" id="3.40.630.10:FF:000042">
    <property type="entry name" value="Peptide hydrolase"/>
    <property type="match status" value="1"/>
</dbReference>
<name>A0A6G1ILJ8_9PLEO</name>
<evidence type="ECO:0000313" key="14">
    <source>
        <dbReference type="Proteomes" id="UP000799291"/>
    </source>
</evidence>
<evidence type="ECO:0000256" key="1">
    <source>
        <dbReference type="ARBA" id="ARBA00001947"/>
    </source>
</evidence>
<feature type="domain" description="Peptidase M28" evidence="12">
    <location>
        <begin position="108"/>
        <end position="316"/>
    </location>
</feature>
<dbReference type="OrthoDB" id="2214at2759"/>
<dbReference type="Gene3D" id="3.40.630.10">
    <property type="entry name" value="Zn peptidases"/>
    <property type="match status" value="1"/>
</dbReference>
<dbReference type="EMBL" id="MU005608">
    <property type="protein sequence ID" value="KAF2678821.1"/>
    <property type="molecule type" value="Genomic_DNA"/>
</dbReference>
<proteinExistence type="inferred from homology"/>
<evidence type="ECO:0000313" key="13">
    <source>
        <dbReference type="EMBL" id="KAF2678821.1"/>
    </source>
</evidence>